<dbReference type="InterPro" id="IPR020806">
    <property type="entry name" value="PKS_PP-bd"/>
</dbReference>
<dbReference type="InterPro" id="IPR036736">
    <property type="entry name" value="ACP-like_sf"/>
</dbReference>
<evidence type="ECO:0000256" key="2">
    <source>
        <dbReference type="ARBA" id="ARBA00022553"/>
    </source>
</evidence>
<proteinExistence type="predicted"/>
<dbReference type="InterPro" id="IPR009081">
    <property type="entry name" value="PP-bd_ACP"/>
</dbReference>
<evidence type="ECO:0000256" key="1">
    <source>
        <dbReference type="ARBA" id="ARBA00022450"/>
    </source>
</evidence>
<dbReference type="SUPFAM" id="SSF47336">
    <property type="entry name" value="ACP-like"/>
    <property type="match status" value="1"/>
</dbReference>
<evidence type="ECO:0000313" key="4">
    <source>
        <dbReference type="EMBL" id="NGO70282.1"/>
    </source>
</evidence>
<reference evidence="4 5" key="1">
    <citation type="submission" date="2020-02" db="EMBL/GenBank/DDBJ databases">
        <title>Whole-genome analyses of novel actinobacteria.</title>
        <authorList>
            <person name="Sahin N."/>
            <person name="Tatar D."/>
        </authorList>
    </citation>
    <scope>NUCLEOTIDE SEQUENCE [LARGE SCALE GENOMIC DNA]</scope>
    <source>
        <strain evidence="4 5">SB3404</strain>
    </source>
</reference>
<feature type="domain" description="Carrier" evidence="3">
    <location>
        <begin position="1"/>
        <end position="78"/>
    </location>
</feature>
<dbReference type="Gene3D" id="1.10.1200.10">
    <property type="entry name" value="ACP-like"/>
    <property type="match status" value="1"/>
</dbReference>
<dbReference type="PROSITE" id="PS50075">
    <property type="entry name" value="CARRIER"/>
    <property type="match status" value="1"/>
</dbReference>
<keyword evidence="5" id="KW-1185">Reference proteome</keyword>
<accession>A0A6G4WZI8</accession>
<name>A0A6G4WZI8_9ACTN</name>
<dbReference type="PROSITE" id="PS00012">
    <property type="entry name" value="PHOSPHOPANTETHEINE"/>
    <property type="match status" value="1"/>
</dbReference>
<dbReference type="GO" id="GO:0017000">
    <property type="term" value="P:antibiotic biosynthetic process"/>
    <property type="evidence" value="ECO:0007669"/>
    <property type="project" value="UniProtKB-ARBA"/>
</dbReference>
<dbReference type="AlphaFoldDB" id="A0A6G4WZI8"/>
<organism evidence="4 5">
    <name type="scientific">Streptomyces boncukensis</name>
    <dbReference type="NCBI Taxonomy" id="2711219"/>
    <lineage>
        <taxon>Bacteria</taxon>
        <taxon>Bacillati</taxon>
        <taxon>Actinomycetota</taxon>
        <taxon>Actinomycetes</taxon>
        <taxon>Kitasatosporales</taxon>
        <taxon>Streptomycetaceae</taxon>
        <taxon>Streptomyces</taxon>
    </lineage>
</organism>
<keyword evidence="1" id="KW-0596">Phosphopantetheine</keyword>
<dbReference type="SMART" id="SM00823">
    <property type="entry name" value="PKS_PP"/>
    <property type="match status" value="1"/>
</dbReference>
<sequence>MTIDDLRRFLAECAGEDETVDLAGDTLDTPFGDLGYDSLALMETATRIEQELGISVPEEEFTGTATPRSVLLAVESAAAGTAA</sequence>
<gene>
    <name evidence="4" type="ORF">G5C65_18400</name>
</gene>
<evidence type="ECO:0000259" key="3">
    <source>
        <dbReference type="PROSITE" id="PS50075"/>
    </source>
</evidence>
<comment type="caution">
    <text evidence="4">The sequence shown here is derived from an EMBL/GenBank/DDBJ whole genome shotgun (WGS) entry which is preliminary data.</text>
</comment>
<evidence type="ECO:0000313" key="5">
    <source>
        <dbReference type="Proteomes" id="UP000477722"/>
    </source>
</evidence>
<dbReference type="Pfam" id="PF00550">
    <property type="entry name" value="PP-binding"/>
    <property type="match status" value="1"/>
</dbReference>
<dbReference type="InterPro" id="IPR006162">
    <property type="entry name" value="Ppantetheine_attach_site"/>
</dbReference>
<dbReference type="GO" id="GO:0031177">
    <property type="term" value="F:phosphopantetheine binding"/>
    <property type="evidence" value="ECO:0007669"/>
    <property type="project" value="InterPro"/>
</dbReference>
<keyword evidence="2" id="KW-0597">Phosphoprotein</keyword>
<dbReference type="EMBL" id="JAAKZZ010000182">
    <property type="protein sequence ID" value="NGO70282.1"/>
    <property type="molecule type" value="Genomic_DNA"/>
</dbReference>
<dbReference type="RefSeq" id="WP_165299951.1">
    <property type="nucleotide sequence ID" value="NZ_JAAKZZ010000182.1"/>
</dbReference>
<dbReference type="Proteomes" id="UP000477722">
    <property type="component" value="Unassembled WGS sequence"/>
</dbReference>
<protein>
    <submittedName>
        <fullName evidence="4">Acyl carrier protein</fullName>
    </submittedName>
</protein>